<dbReference type="Gene3D" id="3.30.420.240">
    <property type="match status" value="1"/>
</dbReference>
<dbReference type="InterPro" id="IPR027417">
    <property type="entry name" value="P-loop_NTPase"/>
</dbReference>
<comment type="caution">
    <text evidence="1">The sequence shown here is derived from an EMBL/GenBank/DDBJ whole genome shotgun (WGS) entry which is preliminary data.</text>
</comment>
<organism evidence="1 2">
    <name type="scientific">Azospirillum oleiclasticum</name>
    <dbReference type="NCBI Taxonomy" id="2735135"/>
    <lineage>
        <taxon>Bacteria</taxon>
        <taxon>Pseudomonadati</taxon>
        <taxon>Pseudomonadota</taxon>
        <taxon>Alphaproteobacteria</taxon>
        <taxon>Rhodospirillales</taxon>
        <taxon>Azospirillaceae</taxon>
        <taxon>Azospirillum</taxon>
    </lineage>
</organism>
<proteinExistence type="predicted"/>
<accession>A0ABX2T7Z0</accession>
<gene>
    <name evidence="1" type="primary">terL</name>
    <name evidence="1" type="ORF">HND93_11935</name>
</gene>
<dbReference type="InterPro" id="IPR047987">
    <property type="entry name" value="Gp19-like_virus"/>
</dbReference>
<dbReference type="Proteomes" id="UP000584642">
    <property type="component" value="Unassembled WGS sequence"/>
</dbReference>
<dbReference type="RefSeq" id="WP_180282177.1">
    <property type="nucleotide sequence ID" value="NZ_JABFDB010000006.1"/>
</dbReference>
<evidence type="ECO:0000313" key="1">
    <source>
        <dbReference type="EMBL" id="NYZ20426.1"/>
    </source>
</evidence>
<name>A0ABX2T7Z0_9PROT</name>
<dbReference type="EMBL" id="JABFDB010000006">
    <property type="protein sequence ID" value="NYZ20426.1"/>
    <property type="molecule type" value="Genomic_DNA"/>
</dbReference>
<sequence length="504" mass="56254">MTGGEPAPPDAPGFVSFLENWNDFQEQSTPAHHRAIAEWLETAMTEGERTLLLMAFRGAGKSTVVGLFAAWLLLRDPNRRVMVVGADHKLARRMVRNVMRIVELHPDLEGLKPAGRVTWSSEEFTVARPRELREPSMIARSVVGNITGSRADVVICDDVEVPRTCDTAPKRGDLRERLSEIDYVLVPGGIQLYIGTPHSYYSIYADQPRPEAGETEPFLDGFRRMVLPVWDADRKPAWPERYDTAHIERIRRRHGPAKFATQMLLQPVSVSAGRLDPDRMRYYDGEPEYREAHGRPLLMLEGTRLVSASCWWDPAFARPSEDGRTGDSSVVAAVFGGEDGRLFLHRVAYLTVDPNDPATEAAQQCRQVVDLVRALHLPGVHVETNGLGTFLPGLLRQSFGKARLAAAVIGVASRTPKEKRIVEAFDAPLADGRIHAHRSLWDTPFVREMREWRPGGRSRVHDDGLDAAAGALSCEPLRFDHPPPAARRAGWQPEPVVADHDWPL</sequence>
<keyword evidence="2" id="KW-1185">Reference proteome</keyword>
<reference evidence="1 2" key="1">
    <citation type="submission" date="2020-05" db="EMBL/GenBank/DDBJ databases">
        <title>Azospirillum oleiclasticum sp. nov, a nitrogen-fixing and heavy crude oil-emulsifying bacterium isolated from the crude oil of Yumen Oilfield.</title>
        <authorList>
            <person name="Wu D."/>
            <person name="Cai M."/>
            <person name="Zhang X."/>
        </authorList>
    </citation>
    <scope>NUCLEOTIDE SEQUENCE [LARGE SCALE GENOMIC DNA]</scope>
    <source>
        <strain evidence="1 2">ROY-1-1-2</strain>
    </source>
</reference>
<protein>
    <submittedName>
        <fullName evidence="1">Phage terminase large subunit</fullName>
    </submittedName>
</protein>
<dbReference type="SUPFAM" id="SSF52540">
    <property type="entry name" value="P-loop containing nucleoside triphosphate hydrolases"/>
    <property type="match status" value="1"/>
</dbReference>
<dbReference type="NCBIfam" id="NF033889">
    <property type="entry name" value="termin_lrg_T7"/>
    <property type="match status" value="1"/>
</dbReference>
<dbReference type="Gene3D" id="3.40.50.300">
    <property type="entry name" value="P-loop containing nucleotide triphosphate hydrolases"/>
    <property type="match status" value="1"/>
</dbReference>
<evidence type="ECO:0000313" key="2">
    <source>
        <dbReference type="Proteomes" id="UP000584642"/>
    </source>
</evidence>